<proteinExistence type="predicted"/>
<evidence type="ECO:0000313" key="2">
    <source>
        <dbReference type="EMBL" id="SFU16852.1"/>
    </source>
</evidence>
<name>A0A1I7DYU8_9HYPH</name>
<protein>
    <submittedName>
        <fullName evidence="2">Replication protein C C-terminal region</fullName>
    </submittedName>
</protein>
<evidence type="ECO:0000313" key="3">
    <source>
        <dbReference type="Proteomes" id="UP000183371"/>
    </source>
</evidence>
<keyword evidence="3" id="KW-1185">Reference proteome</keyword>
<organism evidence="2 3">
    <name type="scientific">Pseudovibrio denitrificans</name>
    <dbReference type="NCBI Taxonomy" id="258256"/>
    <lineage>
        <taxon>Bacteria</taxon>
        <taxon>Pseudomonadati</taxon>
        <taxon>Pseudomonadota</taxon>
        <taxon>Alphaproteobacteria</taxon>
        <taxon>Hyphomicrobiales</taxon>
        <taxon>Stappiaceae</taxon>
        <taxon>Pseudovibrio</taxon>
    </lineage>
</organism>
<dbReference type="EMBL" id="FPBD01000013">
    <property type="protein sequence ID" value="SFU16852.1"/>
    <property type="molecule type" value="Genomic_DNA"/>
</dbReference>
<reference evidence="3" key="1">
    <citation type="submission" date="2016-10" db="EMBL/GenBank/DDBJ databases">
        <authorList>
            <person name="Varghese N."/>
            <person name="Submissions S."/>
        </authorList>
    </citation>
    <scope>NUCLEOTIDE SEQUENCE [LARGE SCALE GENOMIC DNA]</scope>
    <source>
        <strain evidence="3">DSM 17465</strain>
    </source>
</reference>
<dbReference type="InterPro" id="IPR021760">
    <property type="entry name" value="RepC_C"/>
</dbReference>
<dbReference type="RefSeq" id="WP_054785377.1">
    <property type="nucleotide sequence ID" value="NZ_FPBD01000013.1"/>
</dbReference>
<dbReference type="AlphaFoldDB" id="A0A1I7DYU8"/>
<sequence>MVQMLSWSDQIQQLVEEFTKLEPDVCLNEEVAFGSNAHLAGQLCNPKTSDRSEVKFRHINTKNTNLLFSHENGNGADTQCALGRHLFRPGEPFQHKNDLKDLSFNKEAHAENLAVNRQKIQETRITPQSGADKRSFYYPSGIEHITLAQVLTCASPMMHDMIKVEQQTAETDWQVVISAARPAARYLGVCEHMWQEACRKLGETTTATIIVIAERKGFDPSTFVNSYNGYLRGCLAKAERGELHLHKSIFGMLHRLKQ</sequence>
<dbReference type="Proteomes" id="UP000183371">
    <property type="component" value="Unassembled WGS sequence"/>
</dbReference>
<accession>A0A1I7DYU8</accession>
<feature type="domain" description="Plasmid replication protein C C-terminal" evidence="1">
    <location>
        <begin position="163"/>
        <end position="254"/>
    </location>
</feature>
<evidence type="ECO:0000259" key="1">
    <source>
        <dbReference type="Pfam" id="PF11800"/>
    </source>
</evidence>
<gene>
    <name evidence="2" type="ORF">SAMN05444141_11347</name>
</gene>
<dbReference type="Pfam" id="PF11800">
    <property type="entry name" value="RP-C_C"/>
    <property type="match status" value="1"/>
</dbReference>